<keyword evidence="3" id="KW-1185">Reference proteome</keyword>
<reference evidence="2 3" key="1">
    <citation type="submission" date="2018-08" db="EMBL/GenBank/DDBJ databases">
        <title>The draft genome squence of Brumimicrobium sp. N62.</title>
        <authorList>
            <person name="Du Z.-J."/>
            <person name="Luo H.-R."/>
        </authorList>
    </citation>
    <scope>NUCLEOTIDE SEQUENCE [LARGE SCALE GENOMIC DNA]</scope>
    <source>
        <strain evidence="2 3">N62</strain>
    </source>
</reference>
<dbReference type="Proteomes" id="UP000257127">
    <property type="component" value="Unassembled WGS sequence"/>
</dbReference>
<keyword evidence="1" id="KW-0175">Coiled coil</keyword>
<dbReference type="RefSeq" id="WP_116880092.1">
    <property type="nucleotide sequence ID" value="NZ_QURB01000002.1"/>
</dbReference>
<comment type="caution">
    <text evidence="2">The sequence shown here is derived from an EMBL/GenBank/DDBJ whole genome shotgun (WGS) entry which is preliminary data.</text>
</comment>
<evidence type="ECO:0000313" key="2">
    <source>
        <dbReference type="EMBL" id="RFC55113.1"/>
    </source>
</evidence>
<gene>
    <name evidence="2" type="ORF">DXU93_04645</name>
</gene>
<evidence type="ECO:0000313" key="3">
    <source>
        <dbReference type="Proteomes" id="UP000257127"/>
    </source>
</evidence>
<organism evidence="2 3">
    <name type="scientific">Brumimicrobium aurantiacum</name>
    <dbReference type="NCBI Taxonomy" id="1737063"/>
    <lineage>
        <taxon>Bacteria</taxon>
        <taxon>Pseudomonadati</taxon>
        <taxon>Bacteroidota</taxon>
        <taxon>Flavobacteriia</taxon>
        <taxon>Flavobacteriales</taxon>
        <taxon>Crocinitomicaceae</taxon>
        <taxon>Brumimicrobium</taxon>
    </lineage>
</organism>
<evidence type="ECO:0000256" key="1">
    <source>
        <dbReference type="SAM" id="Coils"/>
    </source>
</evidence>
<dbReference type="EMBL" id="QURB01000002">
    <property type="protein sequence ID" value="RFC55113.1"/>
    <property type="molecule type" value="Genomic_DNA"/>
</dbReference>
<accession>A0A3E1F060</accession>
<sequence length="369" mass="42472">MRLAGTYHPIPYLIERIADFLPGVSVSAALYMDFDKQLRTSLDDESLSDFLKVKAQKIRSCSQVTEWSNQSDIFGNDTISKSQLSIEDEDSLNVLKLYFPSPVDEFKDLILIAFPKNVFLKSLNTTFKGISTQEKIILSNMLSSIFHAEHERVLQERKFLQGVRNINNKKDEKIKQLSENLKTTELLYSNSIRTIITEYKQQLEKKLKTSFTVDKQVVFRLAKEKLSIENIEVAIDDAIYLAYNLSLGEDHIRITTDHLQIDSMRSPLKTKTSSIPQYYKDGKTFDLLEKYEEAAIRLLETGESVNGKNIAKQLTPPVTPPAITDAIKKKKNKINYLLQQYPEKWSNIRKSIRPIHQLDQNKNRFTNAS</sequence>
<feature type="coiled-coil region" evidence="1">
    <location>
        <begin position="160"/>
        <end position="187"/>
    </location>
</feature>
<dbReference type="AlphaFoldDB" id="A0A3E1F060"/>
<dbReference type="OrthoDB" id="1116689at2"/>
<name>A0A3E1F060_9FLAO</name>
<proteinExistence type="predicted"/>
<protein>
    <submittedName>
        <fullName evidence="2">Uncharacterized protein</fullName>
    </submittedName>
</protein>